<accession>A0A8K0SBM3</accession>
<organism evidence="1 2">
    <name type="scientific">Stachybotrys elegans</name>
    <dbReference type="NCBI Taxonomy" id="80388"/>
    <lineage>
        <taxon>Eukaryota</taxon>
        <taxon>Fungi</taxon>
        <taxon>Dikarya</taxon>
        <taxon>Ascomycota</taxon>
        <taxon>Pezizomycotina</taxon>
        <taxon>Sordariomycetes</taxon>
        <taxon>Hypocreomycetidae</taxon>
        <taxon>Hypocreales</taxon>
        <taxon>Stachybotryaceae</taxon>
        <taxon>Stachybotrys</taxon>
    </lineage>
</organism>
<dbReference type="Proteomes" id="UP000813444">
    <property type="component" value="Unassembled WGS sequence"/>
</dbReference>
<dbReference type="OrthoDB" id="5025471at2759"/>
<name>A0A8K0SBM3_9HYPO</name>
<dbReference type="Gene3D" id="2.60.270.50">
    <property type="match status" value="1"/>
</dbReference>
<evidence type="ECO:0000313" key="1">
    <source>
        <dbReference type="EMBL" id="KAH7305816.1"/>
    </source>
</evidence>
<dbReference type="AlphaFoldDB" id="A0A8K0SBM3"/>
<reference evidence="1" key="1">
    <citation type="journal article" date="2021" name="Nat. Commun.">
        <title>Genetic determinants of endophytism in the Arabidopsis root mycobiome.</title>
        <authorList>
            <person name="Mesny F."/>
            <person name="Miyauchi S."/>
            <person name="Thiergart T."/>
            <person name="Pickel B."/>
            <person name="Atanasova L."/>
            <person name="Karlsson M."/>
            <person name="Huettel B."/>
            <person name="Barry K.W."/>
            <person name="Haridas S."/>
            <person name="Chen C."/>
            <person name="Bauer D."/>
            <person name="Andreopoulos W."/>
            <person name="Pangilinan J."/>
            <person name="LaButti K."/>
            <person name="Riley R."/>
            <person name="Lipzen A."/>
            <person name="Clum A."/>
            <person name="Drula E."/>
            <person name="Henrissat B."/>
            <person name="Kohler A."/>
            <person name="Grigoriev I.V."/>
            <person name="Martin F.M."/>
            <person name="Hacquard S."/>
        </authorList>
    </citation>
    <scope>NUCLEOTIDE SEQUENCE</scope>
    <source>
        <strain evidence="1">MPI-CAGE-CH-0235</strain>
    </source>
</reference>
<comment type="caution">
    <text evidence="1">The sequence shown here is derived from an EMBL/GenBank/DDBJ whole genome shotgun (WGS) entry which is preliminary data.</text>
</comment>
<evidence type="ECO:0000313" key="2">
    <source>
        <dbReference type="Proteomes" id="UP000813444"/>
    </source>
</evidence>
<dbReference type="EMBL" id="JAGPNK010000017">
    <property type="protein sequence ID" value="KAH7305816.1"/>
    <property type="molecule type" value="Genomic_DNA"/>
</dbReference>
<sequence length="184" mass="20283">MADFSYLDNKVSLEDIEVDKHKEAVAAESLVFTEGYNNHEITFKIDNSQTTYNLAANTNTFADWGSFTGSPQNILAKQTAEVCKCHENPGFWTGAAGMIGFSMSANSSKVYLRFACTDPYWSRRDNRTMVELASTDSGIDQDNYNRIYHWGGSASIPFDGKTLSVTSTVGTGAECTATFYIKVT</sequence>
<protein>
    <submittedName>
        <fullName evidence="1">Uncharacterized protein</fullName>
    </submittedName>
</protein>
<keyword evidence="2" id="KW-1185">Reference proteome</keyword>
<gene>
    <name evidence="1" type="ORF">B0I35DRAFT_483573</name>
</gene>
<proteinExistence type="predicted"/>